<reference evidence="2" key="1">
    <citation type="submission" date="2014-09" db="EMBL/GenBank/DDBJ databases">
        <authorList>
            <person name="Magalhaes I.L.F."/>
            <person name="Oliveira U."/>
            <person name="Santos F.R."/>
            <person name="Vidigal T.H.D.A."/>
            <person name="Brescovit A.D."/>
            <person name="Santos A.J."/>
        </authorList>
    </citation>
    <scope>NUCLEOTIDE SEQUENCE</scope>
    <source>
        <tissue evidence="2">Shoot tissue taken approximately 20 cm above the soil surface</tissue>
    </source>
</reference>
<accession>A0A0A9C9T8</accession>
<evidence type="ECO:0000313" key="2">
    <source>
        <dbReference type="EMBL" id="JAD73059.1"/>
    </source>
</evidence>
<sequence>MKRMAAAGEEAHGGGRRGNTRHCSSGGGSGRGRRCSGSRLRAWLWDWRRGCSGHLRAWIWPSAAGGAALLSTGAVQSINGNHGCAGAPSLAPLPSFHSMNCRPTLPILDLDLGGMQPTVVVRCLLQFTVLKLRIWLHGSTSIFPFFF</sequence>
<name>A0A0A9C9T8_ARUDO</name>
<dbReference type="AlphaFoldDB" id="A0A0A9C9T8"/>
<evidence type="ECO:0000256" key="1">
    <source>
        <dbReference type="SAM" id="MobiDB-lite"/>
    </source>
</evidence>
<proteinExistence type="predicted"/>
<protein>
    <submittedName>
        <fullName evidence="2">Uncharacterized protein</fullName>
    </submittedName>
</protein>
<organism evidence="2">
    <name type="scientific">Arundo donax</name>
    <name type="common">Giant reed</name>
    <name type="synonym">Donax arundinaceus</name>
    <dbReference type="NCBI Taxonomy" id="35708"/>
    <lineage>
        <taxon>Eukaryota</taxon>
        <taxon>Viridiplantae</taxon>
        <taxon>Streptophyta</taxon>
        <taxon>Embryophyta</taxon>
        <taxon>Tracheophyta</taxon>
        <taxon>Spermatophyta</taxon>
        <taxon>Magnoliopsida</taxon>
        <taxon>Liliopsida</taxon>
        <taxon>Poales</taxon>
        <taxon>Poaceae</taxon>
        <taxon>PACMAD clade</taxon>
        <taxon>Arundinoideae</taxon>
        <taxon>Arundineae</taxon>
        <taxon>Arundo</taxon>
    </lineage>
</organism>
<feature type="region of interest" description="Disordered" evidence="1">
    <location>
        <begin position="1"/>
        <end position="36"/>
    </location>
</feature>
<dbReference type="EMBL" id="GBRH01224836">
    <property type="protein sequence ID" value="JAD73059.1"/>
    <property type="molecule type" value="Transcribed_RNA"/>
</dbReference>
<reference evidence="2" key="2">
    <citation type="journal article" date="2015" name="Data Brief">
        <title>Shoot transcriptome of the giant reed, Arundo donax.</title>
        <authorList>
            <person name="Barrero R.A."/>
            <person name="Guerrero F.D."/>
            <person name="Moolhuijzen P."/>
            <person name="Goolsby J.A."/>
            <person name="Tidwell J."/>
            <person name="Bellgard S.E."/>
            <person name="Bellgard M.I."/>
        </authorList>
    </citation>
    <scope>NUCLEOTIDE SEQUENCE</scope>
    <source>
        <tissue evidence="2">Shoot tissue taken approximately 20 cm above the soil surface</tissue>
    </source>
</reference>